<name>A0A2T5D9A2_ENTMU</name>
<keyword evidence="1" id="KW-0812">Transmembrane</keyword>
<evidence type="ECO:0000313" key="3">
    <source>
        <dbReference type="Proteomes" id="UP000244022"/>
    </source>
</evidence>
<evidence type="ECO:0000313" key="2">
    <source>
        <dbReference type="EMBL" id="PTO34194.1"/>
    </source>
</evidence>
<feature type="transmembrane region" description="Helical" evidence="1">
    <location>
        <begin position="68"/>
        <end position="86"/>
    </location>
</feature>
<dbReference type="RefSeq" id="WP_108146490.1">
    <property type="nucleotide sequence ID" value="NZ_PYGR01000087.1"/>
</dbReference>
<evidence type="ECO:0000256" key="1">
    <source>
        <dbReference type="SAM" id="Phobius"/>
    </source>
</evidence>
<dbReference type="AlphaFoldDB" id="A0A2T5D9A2"/>
<dbReference type="EMBL" id="PYGR01000087">
    <property type="protein sequence ID" value="PTO34194.1"/>
    <property type="molecule type" value="Genomic_DNA"/>
</dbReference>
<keyword evidence="1" id="KW-1133">Transmembrane helix</keyword>
<comment type="caution">
    <text evidence="2">The sequence shown here is derived from an EMBL/GenBank/DDBJ whole genome shotgun (WGS) entry which is preliminary data.</text>
</comment>
<accession>A0A2T5D9A2</accession>
<protein>
    <submittedName>
        <fullName evidence="2">Uncharacterized protein</fullName>
    </submittedName>
</protein>
<feature type="transmembrane region" description="Helical" evidence="1">
    <location>
        <begin position="7"/>
        <end position="30"/>
    </location>
</feature>
<gene>
    <name evidence="2" type="ORF">C6N14_13400</name>
</gene>
<dbReference type="Proteomes" id="UP000244022">
    <property type="component" value="Unassembled WGS sequence"/>
</dbReference>
<sequence length="93" mass="10395">MKMRNQVAFLFVGILMNLNLFFTTNVSVFADTNQTELTLLIEENESSNSIEAINSGVLPKLSEKSSLIFLKIGMTLCLVAIIGYSFQKKNSRD</sequence>
<organism evidence="2 3">
    <name type="scientific">Enterococcus mundtii</name>
    <dbReference type="NCBI Taxonomy" id="53346"/>
    <lineage>
        <taxon>Bacteria</taxon>
        <taxon>Bacillati</taxon>
        <taxon>Bacillota</taxon>
        <taxon>Bacilli</taxon>
        <taxon>Lactobacillales</taxon>
        <taxon>Enterococcaceae</taxon>
        <taxon>Enterococcus</taxon>
    </lineage>
</organism>
<proteinExistence type="predicted"/>
<keyword evidence="1" id="KW-0472">Membrane</keyword>
<reference evidence="2 3" key="1">
    <citation type="submission" date="2018-03" db="EMBL/GenBank/DDBJ databases">
        <title>Draft genome sequences of four Enterococcus mundtii strains isolated from beef slaughterhouses in Kenya.</title>
        <authorList>
            <person name="Wambui J."/>
            <person name="Stevens M."/>
            <person name="Njage P."/>
            <person name="Stephan R."/>
            <person name="Tasara T."/>
        </authorList>
    </citation>
    <scope>NUCLEOTIDE SEQUENCE [LARGE SCALE GENOMIC DNA]</scope>
    <source>
        <strain evidence="2 3">H18-EM</strain>
    </source>
</reference>